<dbReference type="Proteomes" id="UP001159363">
    <property type="component" value="Chromosome 7"/>
</dbReference>
<dbReference type="PANTHER" id="PTHR33198:SF20">
    <property type="entry name" value="RETROTRANSPOSON GAG DOMAIN-CONTAINING PROTEIN"/>
    <property type="match status" value="1"/>
</dbReference>
<evidence type="ECO:0000313" key="1">
    <source>
        <dbReference type="EMBL" id="KAJ8877421.1"/>
    </source>
</evidence>
<evidence type="ECO:0000313" key="2">
    <source>
        <dbReference type="Proteomes" id="UP001159363"/>
    </source>
</evidence>
<reference evidence="1 2" key="1">
    <citation type="submission" date="2023-02" db="EMBL/GenBank/DDBJ databases">
        <title>LHISI_Scaffold_Assembly.</title>
        <authorList>
            <person name="Stuart O.P."/>
            <person name="Cleave R."/>
            <person name="Magrath M.J.L."/>
            <person name="Mikheyev A.S."/>
        </authorList>
    </citation>
    <scope>NUCLEOTIDE SEQUENCE [LARGE SCALE GENOMIC DNA]</scope>
    <source>
        <strain evidence="1">Daus_M_001</strain>
        <tissue evidence="1">Leg muscle</tissue>
    </source>
</reference>
<keyword evidence="2" id="KW-1185">Reference proteome</keyword>
<organism evidence="1 2">
    <name type="scientific">Dryococelus australis</name>
    <dbReference type="NCBI Taxonomy" id="614101"/>
    <lineage>
        <taxon>Eukaryota</taxon>
        <taxon>Metazoa</taxon>
        <taxon>Ecdysozoa</taxon>
        <taxon>Arthropoda</taxon>
        <taxon>Hexapoda</taxon>
        <taxon>Insecta</taxon>
        <taxon>Pterygota</taxon>
        <taxon>Neoptera</taxon>
        <taxon>Polyneoptera</taxon>
        <taxon>Phasmatodea</taxon>
        <taxon>Verophasmatodea</taxon>
        <taxon>Anareolatae</taxon>
        <taxon>Phasmatidae</taxon>
        <taxon>Eurycanthinae</taxon>
        <taxon>Dryococelus</taxon>
    </lineage>
</organism>
<name>A0ABQ9GZH6_9NEOP</name>
<dbReference type="PANTHER" id="PTHR33198">
    <property type="entry name" value="ANK_REP_REGION DOMAIN-CONTAINING PROTEIN-RELATED"/>
    <property type="match status" value="1"/>
</dbReference>
<proteinExistence type="predicted"/>
<sequence length="263" mass="30077">MMESFKTTVSFASRWQFLFDIIMLAMGCDSKSSAVKVAMWLNIIGEEAVALYNTFDLSEAERQDFDKVKKAFKDYYNLLKNTVVEHYNFNCRSQEKGDPFDSFLRDLKKLVKSCEFKGQTDRPNGSEYSRQVFAGAFAARIRFKFVKGSEQCTVTEFGKQHADVEQTMVLGGVWTPGVLNFRVRGKWLTQYGKVENQKLLNTSRQPKEILTFCTNQVEEVRLTDGEPGTYSPNTLESEEFFNKMLEVADSTSGVERGKPGRKE</sequence>
<comment type="caution">
    <text evidence="1">The sequence shown here is derived from an EMBL/GenBank/DDBJ whole genome shotgun (WGS) entry which is preliminary data.</text>
</comment>
<protein>
    <submittedName>
        <fullName evidence="1">Uncharacterized protein</fullName>
    </submittedName>
</protein>
<dbReference type="EMBL" id="JARBHB010000008">
    <property type="protein sequence ID" value="KAJ8877421.1"/>
    <property type="molecule type" value="Genomic_DNA"/>
</dbReference>
<gene>
    <name evidence="1" type="ORF">PR048_021875</name>
</gene>
<accession>A0ABQ9GZH6</accession>